<organism evidence="2 3">
    <name type="scientific">Sesamum alatum</name>
    <dbReference type="NCBI Taxonomy" id="300844"/>
    <lineage>
        <taxon>Eukaryota</taxon>
        <taxon>Viridiplantae</taxon>
        <taxon>Streptophyta</taxon>
        <taxon>Embryophyta</taxon>
        <taxon>Tracheophyta</taxon>
        <taxon>Spermatophyta</taxon>
        <taxon>Magnoliopsida</taxon>
        <taxon>eudicotyledons</taxon>
        <taxon>Gunneridae</taxon>
        <taxon>Pentapetalae</taxon>
        <taxon>asterids</taxon>
        <taxon>lamiids</taxon>
        <taxon>Lamiales</taxon>
        <taxon>Pedaliaceae</taxon>
        <taxon>Sesamum</taxon>
    </lineage>
</organism>
<dbReference type="Proteomes" id="UP001293254">
    <property type="component" value="Unassembled WGS sequence"/>
</dbReference>
<accession>A0AAE1YAV0</accession>
<reference evidence="2" key="2">
    <citation type="journal article" date="2024" name="Plant">
        <title>Genomic evolution and insights into agronomic trait innovations of Sesamum species.</title>
        <authorList>
            <person name="Miao H."/>
            <person name="Wang L."/>
            <person name="Qu L."/>
            <person name="Liu H."/>
            <person name="Sun Y."/>
            <person name="Le M."/>
            <person name="Wang Q."/>
            <person name="Wei S."/>
            <person name="Zheng Y."/>
            <person name="Lin W."/>
            <person name="Duan Y."/>
            <person name="Cao H."/>
            <person name="Xiong S."/>
            <person name="Wang X."/>
            <person name="Wei L."/>
            <person name="Li C."/>
            <person name="Ma Q."/>
            <person name="Ju M."/>
            <person name="Zhao R."/>
            <person name="Li G."/>
            <person name="Mu C."/>
            <person name="Tian Q."/>
            <person name="Mei H."/>
            <person name="Zhang T."/>
            <person name="Gao T."/>
            <person name="Zhang H."/>
        </authorList>
    </citation>
    <scope>NUCLEOTIDE SEQUENCE</scope>
    <source>
        <strain evidence="2">3651</strain>
    </source>
</reference>
<dbReference type="EMBL" id="JACGWO010000005">
    <property type="protein sequence ID" value="KAK4426803.1"/>
    <property type="molecule type" value="Genomic_DNA"/>
</dbReference>
<feature type="region of interest" description="Disordered" evidence="1">
    <location>
        <begin position="121"/>
        <end position="142"/>
    </location>
</feature>
<evidence type="ECO:0000313" key="3">
    <source>
        <dbReference type="Proteomes" id="UP001293254"/>
    </source>
</evidence>
<protein>
    <submittedName>
        <fullName evidence="2">Uncharacterized protein</fullName>
    </submittedName>
</protein>
<keyword evidence="3" id="KW-1185">Reference proteome</keyword>
<proteinExistence type="predicted"/>
<sequence length="142" mass="15961">MIHNDLQKNLSKAESCWALSPPIKENQGAETFTGGDTNIGKISKDEQELPQVEVVADTEDSLSEGEYLETYNDIPTTKNPEDFNYEDPIIADLLDKDWDAEKARDSCRRTSLFENSKVVNQAEVKNSKSKVSPKGKHQESRT</sequence>
<comment type="caution">
    <text evidence="2">The sequence shown here is derived from an EMBL/GenBank/DDBJ whole genome shotgun (WGS) entry which is preliminary data.</text>
</comment>
<dbReference type="AlphaFoldDB" id="A0AAE1YAV0"/>
<reference evidence="2" key="1">
    <citation type="submission" date="2020-06" db="EMBL/GenBank/DDBJ databases">
        <authorList>
            <person name="Li T."/>
            <person name="Hu X."/>
            <person name="Zhang T."/>
            <person name="Song X."/>
            <person name="Zhang H."/>
            <person name="Dai N."/>
            <person name="Sheng W."/>
            <person name="Hou X."/>
            <person name="Wei L."/>
        </authorList>
    </citation>
    <scope>NUCLEOTIDE SEQUENCE</scope>
    <source>
        <strain evidence="2">3651</strain>
        <tissue evidence="2">Leaf</tissue>
    </source>
</reference>
<evidence type="ECO:0000313" key="2">
    <source>
        <dbReference type="EMBL" id="KAK4426803.1"/>
    </source>
</evidence>
<name>A0AAE1YAV0_9LAMI</name>
<evidence type="ECO:0000256" key="1">
    <source>
        <dbReference type="SAM" id="MobiDB-lite"/>
    </source>
</evidence>
<gene>
    <name evidence="2" type="ORF">Salat_1449000</name>
</gene>